<evidence type="ECO:0000256" key="4">
    <source>
        <dbReference type="ARBA" id="ARBA00023008"/>
    </source>
</evidence>
<dbReference type="Gene3D" id="2.60.40.1220">
    <property type="match status" value="1"/>
</dbReference>
<dbReference type="AlphaFoldDB" id="A0A919PRR2"/>
<dbReference type="GO" id="GO:0006825">
    <property type="term" value="P:copper ion transport"/>
    <property type="evidence" value="ECO:0007669"/>
    <property type="project" value="InterPro"/>
</dbReference>
<accession>A0A919PRR2</accession>
<name>A0A919PRR2_9ACTN</name>
<dbReference type="InterPro" id="IPR032694">
    <property type="entry name" value="CopC/D"/>
</dbReference>
<feature type="region of interest" description="Disordered" evidence="5">
    <location>
        <begin position="126"/>
        <end position="163"/>
    </location>
</feature>
<dbReference type="RefSeq" id="WP_203850599.1">
    <property type="nucleotide sequence ID" value="NZ_BAAAVW010000020.1"/>
</dbReference>
<dbReference type="GO" id="GO:0005886">
    <property type="term" value="C:plasma membrane"/>
    <property type="evidence" value="ECO:0007669"/>
    <property type="project" value="TreeGrafter"/>
</dbReference>
<feature type="signal peptide" evidence="7">
    <location>
        <begin position="1"/>
        <end position="30"/>
    </location>
</feature>
<dbReference type="InterPro" id="IPR014756">
    <property type="entry name" value="Ig_E-set"/>
</dbReference>
<keyword evidence="4" id="KW-0186">Copper</keyword>
<feature type="domain" description="CopC" evidence="8">
    <location>
        <begin position="31"/>
        <end position="122"/>
    </location>
</feature>
<proteinExistence type="predicted"/>
<dbReference type="Proteomes" id="UP000660611">
    <property type="component" value="Unassembled WGS sequence"/>
</dbReference>
<protein>
    <recommendedName>
        <fullName evidence="8">CopC domain-containing protein</fullName>
    </recommendedName>
</protein>
<evidence type="ECO:0000259" key="8">
    <source>
        <dbReference type="Pfam" id="PF04234"/>
    </source>
</evidence>
<feature type="transmembrane region" description="Helical" evidence="6">
    <location>
        <begin position="168"/>
        <end position="189"/>
    </location>
</feature>
<sequence>MRLHATLRATLAAAAAAFLVMLLPAQPAWAHAKLVKTDPAGGATVSAPLTAVVFTFNEMVKQQFSTVVVTGADGVSYSDGTPKSVDKTLTQPVKPLPAGAIKVVWRTVSGDGHPLEGQFTFTNAAPAPTSAAPTSAAPATSAAPVVPDTPTPTVATDRTGDSSDDSGLLWVILGAVAVVLVLAGGAVWWRRRTPDQG</sequence>
<evidence type="ECO:0000256" key="6">
    <source>
        <dbReference type="SAM" id="Phobius"/>
    </source>
</evidence>
<dbReference type="SUPFAM" id="SSF81296">
    <property type="entry name" value="E set domains"/>
    <property type="match status" value="1"/>
</dbReference>
<comment type="subcellular location">
    <subcellularLocation>
        <location evidence="1">Cell envelope</location>
    </subcellularLocation>
</comment>
<keyword evidence="6" id="KW-1133">Transmembrane helix</keyword>
<evidence type="ECO:0000256" key="2">
    <source>
        <dbReference type="ARBA" id="ARBA00022723"/>
    </source>
</evidence>
<dbReference type="EMBL" id="BONQ01000110">
    <property type="protein sequence ID" value="GIG48904.1"/>
    <property type="molecule type" value="Genomic_DNA"/>
</dbReference>
<evidence type="ECO:0000256" key="7">
    <source>
        <dbReference type="SAM" id="SignalP"/>
    </source>
</evidence>
<comment type="caution">
    <text evidence="9">The sequence shown here is derived from an EMBL/GenBank/DDBJ whole genome shotgun (WGS) entry which is preliminary data.</text>
</comment>
<feature type="compositionally biased region" description="Low complexity" evidence="5">
    <location>
        <begin position="126"/>
        <end position="157"/>
    </location>
</feature>
<reference evidence="9" key="1">
    <citation type="submission" date="2021-01" db="EMBL/GenBank/DDBJ databases">
        <title>Whole genome shotgun sequence of Dactylosporangium siamense NBRC 106093.</title>
        <authorList>
            <person name="Komaki H."/>
            <person name="Tamura T."/>
        </authorList>
    </citation>
    <scope>NUCLEOTIDE SEQUENCE</scope>
    <source>
        <strain evidence="9">NBRC 106093</strain>
    </source>
</reference>
<keyword evidence="3 7" id="KW-0732">Signal</keyword>
<dbReference type="GO" id="GO:0030313">
    <property type="term" value="C:cell envelope"/>
    <property type="evidence" value="ECO:0007669"/>
    <property type="project" value="UniProtKB-SubCell"/>
</dbReference>
<evidence type="ECO:0000256" key="1">
    <source>
        <dbReference type="ARBA" id="ARBA00004196"/>
    </source>
</evidence>
<evidence type="ECO:0000313" key="9">
    <source>
        <dbReference type="EMBL" id="GIG48904.1"/>
    </source>
</evidence>
<dbReference type="InterPro" id="IPR007348">
    <property type="entry name" value="CopC_dom"/>
</dbReference>
<feature type="chain" id="PRO_5038069210" description="CopC domain-containing protein" evidence="7">
    <location>
        <begin position="31"/>
        <end position="197"/>
    </location>
</feature>
<gene>
    <name evidence="9" type="ORF">Dsi01nite_069450</name>
</gene>
<evidence type="ECO:0000313" key="10">
    <source>
        <dbReference type="Proteomes" id="UP000660611"/>
    </source>
</evidence>
<keyword evidence="6" id="KW-0472">Membrane</keyword>
<dbReference type="GO" id="GO:0005507">
    <property type="term" value="F:copper ion binding"/>
    <property type="evidence" value="ECO:0007669"/>
    <property type="project" value="InterPro"/>
</dbReference>
<dbReference type="InterPro" id="IPR014755">
    <property type="entry name" value="Cu-Rt/internalin_Ig-like"/>
</dbReference>
<dbReference type="GO" id="GO:0046688">
    <property type="term" value="P:response to copper ion"/>
    <property type="evidence" value="ECO:0007669"/>
    <property type="project" value="InterPro"/>
</dbReference>
<dbReference type="GO" id="GO:0042597">
    <property type="term" value="C:periplasmic space"/>
    <property type="evidence" value="ECO:0007669"/>
    <property type="project" value="InterPro"/>
</dbReference>
<evidence type="ECO:0000256" key="3">
    <source>
        <dbReference type="ARBA" id="ARBA00022729"/>
    </source>
</evidence>
<organism evidence="9 10">
    <name type="scientific">Dactylosporangium siamense</name>
    <dbReference type="NCBI Taxonomy" id="685454"/>
    <lineage>
        <taxon>Bacteria</taxon>
        <taxon>Bacillati</taxon>
        <taxon>Actinomycetota</taxon>
        <taxon>Actinomycetes</taxon>
        <taxon>Micromonosporales</taxon>
        <taxon>Micromonosporaceae</taxon>
        <taxon>Dactylosporangium</taxon>
    </lineage>
</organism>
<dbReference type="PANTHER" id="PTHR34820:SF4">
    <property type="entry name" value="INNER MEMBRANE PROTEIN YEBZ"/>
    <property type="match status" value="1"/>
</dbReference>
<dbReference type="Pfam" id="PF04234">
    <property type="entry name" value="CopC"/>
    <property type="match status" value="1"/>
</dbReference>
<keyword evidence="2" id="KW-0479">Metal-binding</keyword>
<dbReference type="PANTHER" id="PTHR34820">
    <property type="entry name" value="INNER MEMBRANE PROTEIN YEBZ"/>
    <property type="match status" value="1"/>
</dbReference>
<keyword evidence="10" id="KW-1185">Reference proteome</keyword>
<keyword evidence="6" id="KW-0812">Transmembrane</keyword>
<evidence type="ECO:0000256" key="5">
    <source>
        <dbReference type="SAM" id="MobiDB-lite"/>
    </source>
</evidence>